<organism evidence="1 2">
    <name type="scientific">Glycomyces tritici</name>
    <dbReference type="NCBI Taxonomy" id="2665176"/>
    <lineage>
        <taxon>Bacteria</taxon>
        <taxon>Bacillati</taxon>
        <taxon>Actinomycetota</taxon>
        <taxon>Actinomycetes</taxon>
        <taxon>Glycomycetales</taxon>
        <taxon>Glycomycetaceae</taxon>
        <taxon>Glycomyces</taxon>
    </lineage>
</organism>
<comment type="caution">
    <text evidence="1">The sequence shown here is derived from an EMBL/GenBank/DDBJ whole genome shotgun (WGS) entry which is preliminary data.</text>
</comment>
<reference evidence="1" key="1">
    <citation type="submission" date="2023-06" db="EMBL/GenBank/DDBJ databases">
        <title>Gycomyces niveus sp.nov., a novel actinomycete isolated from soil in Shouguang.</title>
        <authorList>
            <person name="Yang X."/>
            <person name="Zhao J."/>
        </authorList>
    </citation>
    <scope>NUCLEOTIDE SEQUENCE</scope>
    <source>
        <strain evidence="1">NEAU C2</strain>
    </source>
</reference>
<evidence type="ECO:0008006" key="3">
    <source>
        <dbReference type="Google" id="ProtNLM"/>
    </source>
</evidence>
<evidence type="ECO:0000313" key="1">
    <source>
        <dbReference type="EMBL" id="MDN3243025.1"/>
    </source>
</evidence>
<evidence type="ECO:0000313" key="2">
    <source>
        <dbReference type="Proteomes" id="UP001171902"/>
    </source>
</evidence>
<keyword evidence="2" id="KW-1185">Reference proteome</keyword>
<sequence>MLHIVSAARLPGSPSVPNEDAYATGPGWAFVIDGVTRTPDDGCMHDVPWFVKGLVHALAAARLPGGSSSLESILAAAIHDVAESHRDTCDLANRTSPAAQVAIVRVQRGIGEYLVLGDCTVVWQVDGESPVAVCDDRVVRLPNPPAPVLINGVRRYPLDYIARMRNNPKAKGGFWVASTDPQAAWEGLSGQIPVDRPGTIALLSDGLTRLVERYGWTWAGLLEEGAARGVPELIHVVHEADRAAGATGGRGKASDDATGVLLASY</sequence>
<proteinExistence type="predicted"/>
<accession>A0ABT7YWK6</accession>
<protein>
    <recommendedName>
        <fullName evidence="3">Protein phosphatase 2C domain-containing protein</fullName>
    </recommendedName>
</protein>
<dbReference type="EMBL" id="JAUEMJ010000011">
    <property type="protein sequence ID" value="MDN3243025.1"/>
    <property type="molecule type" value="Genomic_DNA"/>
</dbReference>
<gene>
    <name evidence="1" type="ORF">QWI33_25110</name>
</gene>
<dbReference type="RefSeq" id="WP_289959585.1">
    <property type="nucleotide sequence ID" value="NZ_JAUEMJ010000011.1"/>
</dbReference>
<dbReference type="Proteomes" id="UP001171902">
    <property type="component" value="Unassembled WGS sequence"/>
</dbReference>
<name>A0ABT7YWK6_9ACTN</name>